<keyword evidence="1" id="KW-1133">Transmembrane helix</keyword>
<accession>A0ABR4YKF2</accession>
<keyword evidence="1" id="KW-0812">Transmembrane</keyword>
<sequence>MNGGGVYAGISPKWKTKYFGLTSDFAVGIFPIKEYASAVLADEAHPNFTNVNQNKASVFGAMASVGFYVNVWRIGINPTFNVLYAGGAGAGFFLYGFMLPLTITF</sequence>
<dbReference type="Proteomes" id="UP000030889">
    <property type="component" value="Unassembled WGS sequence"/>
</dbReference>
<evidence type="ECO:0000313" key="2">
    <source>
        <dbReference type="EMBL" id="KHE42745.1"/>
    </source>
</evidence>
<feature type="transmembrane region" description="Helical" evidence="1">
    <location>
        <begin position="56"/>
        <end position="75"/>
    </location>
</feature>
<evidence type="ECO:0000313" key="3">
    <source>
        <dbReference type="Proteomes" id="UP000030889"/>
    </source>
</evidence>
<keyword evidence="3" id="KW-1185">Reference proteome</keyword>
<gene>
    <name evidence="2" type="ORF">LG35_01655</name>
</gene>
<evidence type="ECO:0000256" key="1">
    <source>
        <dbReference type="SAM" id="Phobius"/>
    </source>
</evidence>
<feature type="transmembrane region" description="Helical" evidence="1">
    <location>
        <begin position="82"/>
        <end position="103"/>
    </location>
</feature>
<keyword evidence="1" id="KW-0472">Membrane</keyword>
<reference evidence="2 3" key="1">
    <citation type="submission" date="2014-09" db="EMBL/GenBank/DDBJ databases">
        <title>Alistipes sp. 627, sp. nov., a novel member of the family Rikenellaceae isolated from human faeces.</title>
        <authorList>
            <person name="Shkoporov A.N."/>
            <person name="Chaplin A.V."/>
            <person name="Motuzova O.V."/>
            <person name="Kafarskaia L.I."/>
            <person name="Khokhlova E.V."/>
            <person name="Efimov B.A."/>
        </authorList>
    </citation>
    <scope>NUCLEOTIDE SEQUENCE [LARGE SCALE GENOMIC DNA]</scope>
    <source>
        <strain evidence="2 3">627</strain>
    </source>
</reference>
<comment type="caution">
    <text evidence="2">The sequence shown here is derived from an EMBL/GenBank/DDBJ whole genome shotgun (WGS) entry which is preliminary data.</text>
</comment>
<proteinExistence type="predicted"/>
<protein>
    <submittedName>
        <fullName evidence="2">Uncharacterized protein</fullName>
    </submittedName>
</protein>
<organism evidence="2 3">
    <name type="scientific">Alistipes inops</name>
    <dbReference type="NCBI Taxonomy" id="1501391"/>
    <lineage>
        <taxon>Bacteria</taxon>
        <taxon>Pseudomonadati</taxon>
        <taxon>Bacteroidota</taxon>
        <taxon>Bacteroidia</taxon>
        <taxon>Bacteroidales</taxon>
        <taxon>Rikenellaceae</taxon>
        <taxon>Alistipes</taxon>
    </lineage>
</organism>
<dbReference type="EMBL" id="JRGF01000002">
    <property type="protein sequence ID" value="KHE42745.1"/>
    <property type="molecule type" value="Genomic_DNA"/>
</dbReference>
<name>A0ABR4YKF2_9BACT</name>